<evidence type="ECO:0000256" key="2">
    <source>
        <dbReference type="SAM" id="MobiDB-lite"/>
    </source>
</evidence>
<comment type="similarity">
    <text evidence="1">Belongs to the plant acyltransferase family.</text>
</comment>
<evidence type="ECO:0000256" key="1">
    <source>
        <dbReference type="ARBA" id="ARBA00009861"/>
    </source>
</evidence>
<protein>
    <submittedName>
        <fullName evidence="3">Uncharacterized protein</fullName>
    </submittedName>
</protein>
<dbReference type="Pfam" id="PF02458">
    <property type="entry name" value="Transferase"/>
    <property type="match status" value="1"/>
</dbReference>
<dbReference type="EMBL" id="LR862133">
    <property type="protein sequence ID" value="CAD1838844.1"/>
    <property type="molecule type" value="Genomic_DNA"/>
</dbReference>
<dbReference type="InterPro" id="IPR023213">
    <property type="entry name" value="CAT-like_dom_sf"/>
</dbReference>
<organism evidence="3">
    <name type="scientific">Ananas comosus var. bracteatus</name>
    <name type="common">red pineapple</name>
    <dbReference type="NCBI Taxonomy" id="296719"/>
    <lineage>
        <taxon>Eukaryota</taxon>
        <taxon>Viridiplantae</taxon>
        <taxon>Streptophyta</taxon>
        <taxon>Embryophyta</taxon>
        <taxon>Tracheophyta</taxon>
        <taxon>Spermatophyta</taxon>
        <taxon>Magnoliopsida</taxon>
        <taxon>Liliopsida</taxon>
        <taxon>Poales</taxon>
        <taxon>Bromeliaceae</taxon>
        <taxon>Bromelioideae</taxon>
        <taxon>Ananas</taxon>
    </lineage>
</organism>
<feature type="compositionally biased region" description="Low complexity" evidence="2">
    <location>
        <begin position="34"/>
        <end position="58"/>
    </location>
</feature>
<feature type="compositionally biased region" description="Polar residues" evidence="2">
    <location>
        <begin position="1"/>
        <end position="11"/>
    </location>
</feature>
<reference evidence="3" key="1">
    <citation type="submission" date="2020-07" db="EMBL/GenBank/DDBJ databases">
        <authorList>
            <person name="Lin J."/>
        </authorList>
    </citation>
    <scope>NUCLEOTIDE SEQUENCE</scope>
</reference>
<gene>
    <name evidence="3" type="ORF">CB5_LOCUS22055</name>
</gene>
<dbReference type="PANTHER" id="PTHR31147:SF2">
    <property type="entry name" value="OS01G0615300 PROTEIN"/>
    <property type="match status" value="1"/>
</dbReference>
<dbReference type="InterPro" id="IPR050898">
    <property type="entry name" value="Plant_acyltransferase"/>
</dbReference>
<accession>A0A6V7Q6K8</accession>
<feature type="region of interest" description="Disordered" evidence="2">
    <location>
        <begin position="1"/>
        <end position="58"/>
    </location>
</feature>
<name>A0A6V7Q6K8_ANACO</name>
<dbReference type="Gene3D" id="3.30.559.10">
    <property type="entry name" value="Chloramphenicol acetyltransferase-like domain"/>
    <property type="match status" value="1"/>
</dbReference>
<proteinExistence type="inferred from homology"/>
<sequence length="176" mass="18814">MSPVVTKSSPTLVPPASPTRPRRSSSPSPPSIAPPTRASPSNSSRSSPAAAAAAPSPPSERVAAIREGFARALVPYFPVAGRIIESVPGEPMVECSGDGIWFMEAEVDCALDDVNQHARSGRCSRLEALGRLRPAELHPRVRGLRNGVMVHAGRCTQRRRAGTRERCGCFFFVVMV</sequence>
<dbReference type="AlphaFoldDB" id="A0A6V7Q6K8"/>
<dbReference type="PANTHER" id="PTHR31147">
    <property type="entry name" value="ACYL TRANSFERASE 4"/>
    <property type="match status" value="1"/>
</dbReference>
<evidence type="ECO:0000313" key="3">
    <source>
        <dbReference type="EMBL" id="CAD1838844.1"/>
    </source>
</evidence>